<protein>
    <submittedName>
        <fullName evidence="1">Uncharacterized protein</fullName>
    </submittedName>
</protein>
<comment type="caution">
    <text evidence="1">The sequence shown here is derived from an EMBL/GenBank/DDBJ whole genome shotgun (WGS) entry which is preliminary data.</text>
</comment>
<reference evidence="1" key="1">
    <citation type="submission" date="2021-02" db="EMBL/GenBank/DDBJ databases">
        <authorList>
            <person name="Nowell W R."/>
        </authorList>
    </citation>
    <scope>NUCLEOTIDE SEQUENCE</scope>
</reference>
<evidence type="ECO:0000313" key="2">
    <source>
        <dbReference type="Proteomes" id="UP000663881"/>
    </source>
</evidence>
<feature type="non-terminal residue" evidence="1">
    <location>
        <position position="1"/>
    </location>
</feature>
<proteinExistence type="predicted"/>
<feature type="non-terminal residue" evidence="1">
    <location>
        <position position="238"/>
    </location>
</feature>
<dbReference type="Proteomes" id="UP000663881">
    <property type="component" value="Unassembled WGS sequence"/>
</dbReference>
<gene>
    <name evidence="1" type="ORF">OKA104_LOCUS46245</name>
</gene>
<organism evidence="1 2">
    <name type="scientific">Adineta steineri</name>
    <dbReference type="NCBI Taxonomy" id="433720"/>
    <lineage>
        <taxon>Eukaryota</taxon>
        <taxon>Metazoa</taxon>
        <taxon>Spiralia</taxon>
        <taxon>Gnathifera</taxon>
        <taxon>Rotifera</taxon>
        <taxon>Eurotatoria</taxon>
        <taxon>Bdelloidea</taxon>
        <taxon>Adinetida</taxon>
        <taxon>Adinetidae</taxon>
        <taxon>Adineta</taxon>
    </lineage>
</organism>
<evidence type="ECO:0000313" key="1">
    <source>
        <dbReference type="EMBL" id="CAF4301789.1"/>
    </source>
</evidence>
<dbReference type="EMBL" id="CAJOAY010016517">
    <property type="protein sequence ID" value="CAF4301789.1"/>
    <property type="molecule type" value="Genomic_DNA"/>
</dbReference>
<accession>A0A820I2C9</accession>
<sequence length="238" mass="28525">IQYILCATELLNSNLDDYAFLLVESFPKRDETLRFDVINLTLLNLLKLRLPSHHFRPFSTSTIDDINNNQESSIDYQCTRELVTDKQLNHFRQSILKRTENFIDKKDRWLAIHQLLYHAYQNNLPLPYIYATYDAMRQQNYEFRAHYIRPILAKLPRIYMNNSKEITNQTHKLLNYLQENFSIKYDNEIIDILIGHLFDQCHLKPSDIALLFKNVKINLNHYWSNLYLSSLKRINIEL</sequence>
<name>A0A820I2C9_9BILA</name>
<dbReference type="AlphaFoldDB" id="A0A820I2C9"/>